<reference evidence="4 5" key="2">
    <citation type="submission" date="2020-06" db="EMBL/GenBank/DDBJ databases">
        <title>Antribacter stalactiti gen. nov., sp. nov., a new member of the family Nacardiaceae isolated from a cave.</title>
        <authorList>
            <person name="Kim I.S."/>
        </authorList>
    </citation>
    <scope>NUCLEOTIDE SEQUENCE [LARGE SCALE GENOMIC DNA]</scope>
    <source>
        <strain evidence="4 5">YC2-7</strain>
    </source>
</reference>
<dbReference type="InterPro" id="IPR050882">
    <property type="entry name" value="Prepilin_peptidase/N-MTase"/>
</dbReference>
<dbReference type="GO" id="GO:0004190">
    <property type="term" value="F:aspartic-type endopeptidase activity"/>
    <property type="evidence" value="ECO:0007669"/>
    <property type="project" value="InterPro"/>
</dbReference>
<accession>A0A848KC05</accession>
<feature type="domain" description="Prepilin type IV endopeptidase peptidase" evidence="3">
    <location>
        <begin position="9"/>
        <end position="104"/>
    </location>
</feature>
<dbReference type="GO" id="GO:0005886">
    <property type="term" value="C:plasma membrane"/>
    <property type="evidence" value="ECO:0007669"/>
    <property type="project" value="TreeGrafter"/>
</dbReference>
<comment type="similarity">
    <text evidence="1">Belongs to the peptidase A24 family.</text>
</comment>
<keyword evidence="5" id="KW-1185">Reference proteome</keyword>
<keyword evidence="2" id="KW-1133">Transmembrane helix</keyword>
<name>A0A848KC05_9NOCA</name>
<organism evidence="4 5">
    <name type="scientific">Antrihabitans stalactiti</name>
    <dbReference type="NCBI Taxonomy" id="2584121"/>
    <lineage>
        <taxon>Bacteria</taxon>
        <taxon>Bacillati</taxon>
        <taxon>Actinomycetota</taxon>
        <taxon>Actinomycetes</taxon>
        <taxon>Mycobacteriales</taxon>
        <taxon>Nocardiaceae</taxon>
        <taxon>Antrihabitans</taxon>
    </lineage>
</organism>
<dbReference type="InterPro" id="IPR000045">
    <property type="entry name" value="Prepilin_IV_endopep_pep"/>
</dbReference>
<dbReference type="EMBL" id="VCQU01000001">
    <property type="protein sequence ID" value="NMN93597.1"/>
    <property type="molecule type" value="Genomic_DNA"/>
</dbReference>
<dbReference type="Pfam" id="PF01478">
    <property type="entry name" value="Peptidase_A24"/>
    <property type="match status" value="1"/>
</dbReference>
<dbReference type="RefSeq" id="WP_169584301.1">
    <property type="nucleotide sequence ID" value="NZ_VCQU01000001.1"/>
</dbReference>
<keyword evidence="2" id="KW-0812">Transmembrane</keyword>
<sequence>MISWLAIMALCAWCAALSFVDIAERRLPNVLTVCGGIAVLGYGFAVGRGGVALIGGLLLALLYLAVHVIAPTAMGAGDVKLALGLGAAAALGGPEVWVWAALLAPLGTALAGVFLMMRRGTVGRTVVPHGPFMCASTLIALAAR</sequence>
<evidence type="ECO:0000256" key="2">
    <source>
        <dbReference type="SAM" id="Phobius"/>
    </source>
</evidence>
<protein>
    <submittedName>
        <fullName evidence="4">Prepilin peptidase</fullName>
    </submittedName>
</protein>
<dbReference type="GO" id="GO:0006465">
    <property type="term" value="P:signal peptide processing"/>
    <property type="evidence" value="ECO:0007669"/>
    <property type="project" value="TreeGrafter"/>
</dbReference>
<keyword evidence="2" id="KW-0472">Membrane</keyword>
<dbReference type="Proteomes" id="UP000535543">
    <property type="component" value="Unassembled WGS sequence"/>
</dbReference>
<evidence type="ECO:0000313" key="5">
    <source>
        <dbReference type="Proteomes" id="UP000535543"/>
    </source>
</evidence>
<dbReference type="Gene3D" id="1.20.120.1220">
    <property type="match status" value="1"/>
</dbReference>
<gene>
    <name evidence="4" type="ORF">FGL95_00920</name>
</gene>
<dbReference type="PANTHER" id="PTHR30487">
    <property type="entry name" value="TYPE 4 PREPILIN-LIKE PROTEINS LEADER PEPTIDE-PROCESSING ENZYME"/>
    <property type="match status" value="1"/>
</dbReference>
<reference evidence="4 5" key="1">
    <citation type="submission" date="2019-05" db="EMBL/GenBank/DDBJ databases">
        <authorList>
            <person name="Lee S.D."/>
        </authorList>
    </citation>
    <scope>NUCLEOTIDE SEQUENCE [LARGE SCALE GENOMIC DNA]</scope>
    <source>
        <strain evidence="4 5">YC2-7</strain>
    </source>
</reference>
<evidence type="ECO:0000313" key="4">
    <source>
        <dbReference type="EMBL" id="NMN93597.1"/>
    </source>
</evidence>
<dbReference type="PANTHER" id="PTHR30487:SF0">
    <property type="entry name" value="PREPILIN LEADER PEPTIDASE_N-METHYLTRANSFERASE-RELATED"/>
    <property type="match status" value="1"/>
</dbReference>
<dbReference type="AlphaFoldDB" id="A0A848KC05"/>
<proteinExistence type="inferred from homology"/>
<feature type="transmembrane region" description="Helical" evidence="2">
    <location>
        <begin position="28"/>
        <end position="45"/>
    </location>
</feature>
<comment type="caution">
    <text evidence="4">The sequence shown here is derived from an EMBL/GenBank/DDBJ whole genome shotgun (WGS) entry which is preliminary data.</text>
</comment>
<feature type="transmembrane region" description="Helical" evidence="2">
    <location>
        <begin position="52"/>
        <end position="76"/>
    </location>
</feature>
<evidence type="ECO:0000259" key="3">
    <source>
        <dbReference type="Pfam" id="PF01478"/>
    </source>
</evidence>
<evidence type="ECO:0000256" key="1">
    <source>
        <dbReference type="ARBA" id="ARBA00005801"/>
    </source>
</evidence>
<feature type="transmembrane region" description="Helical" evidence="2">
    <location>
        <begin position="96"/>
        <end position="115"/>
    </location>
</feature>